<dbReference type="AlphaFoldDB" id="A0AAW8QX55"/>
<feature type="transmembrane region" description="Helical" evidence="1">
    <location>
        <begin position="12"/>
        <end position="32"/>
    </location>
</feature>
<protein>
    <recommendedName>
        <fullName evidence="4">ABC transporter permease</fullName>
    </recommendedName>
</protein>
<dbReference type="Proteomes" id="UP001249020">
    <property type="component" value="Unassembled WGS sequence"/>
</dbReference>
<feature type="transmembrane region" description="Helical" evidence="1">
    <location>
        <begin position="124"/>
        <end position="148"/>
    </location>
</feature>
<feature type="transmembrane region" description="Helical" evidence="1">
    <location>
        <begin position="84"/>
        <end position="112"/>
    </location>
</feature>
<feature type="transmembrane region" description="Helical" evidence="1">
    <location>
        <begin position="155"/>
        <end position="188"/>
    </location>
</feature>
<organism evidence="2 3">
    <name type="scientific">Brumicola blandensis</name>
    <dbReference type="NCBI Taxonomy" id="3075611"/>
    <lineage>
        <taxon>Bacteria</taxon>
        <taxon>Pseudomonadati</taxon>
        <taxon>Pseudomonadota</taxon>
        <taxon>Gammaproteobacteria</taxon>
        <taxon>Alteromonadales</taxon>
        <taxon>Alteromonadaceae</taxon>
        <taxon>Brumicola</taxon>
    </lineage>
</organism>
<feature type="transmembrane region" description="Helical" evidence="1">
    <location>
        <begin position="44"/>
        <end position="63"/>
    </location>
</feature>
<feature type="transmembrane region" description="Helical" evidence="1">
    <location>
        <begin position="208"/>
        <end position="230"/>
    </location>
</feature>
<name>A0AAW8QX55_9ALTE</name>
<comment type="caution">
    <text evidence="2">The sequence shown here is derived from an EMBL/GenBank/DDBJ whole genome shotgun (WGS) entry which is preliminary data.</text>
</comment>
<dbReference type="EMBL" id="JAVRIE010000001">
    <property type="protein sequence ID" value="MDT0581104.1"/>
    <property type="molecule type" value="Genomic_DNA"/>
</dbReference>
<proteinExistence type="predicted"/>
<keyword evidence="1" id="KW-0812">Transmembrane</keyword>
<evidence type="ECO:0000313" key="2">
    <source>
        <dbReference type="EMBL" id="MDT0581104.1"/>
    </source>
</evidence>
<evidence type="ECO:0000313" key="3">
    <source>
        <dbReference type="Proteomes" id="UP001249020"/>
    </source>
</evidence>
<accession>A0AAW8QX55</accession>
<dbReference type="RefSeq" id="WP_311359919.1">
    <property type="nucleotide sequence ID" value="NZ_JAVRIE010000001.1"/>
</dbReference>
<feature type="transmembrane region" description="Helical" evidence="1">
    <location>
        <begin position="579"/>
        <end position="602"/>
    </location>
</feature>
<evidence type="ECO:0000256" key="1">
    <source>
        <dbReference type="SAM" id="Phobius"/>
    </source>
</evidence>
<keyword evidence="3" id="KW-1185">Reference proteome</keyword>
<keyword evidence="1" id="KW-1133">Transmembrane helix</keyword>
<gene>
    <name evidence="2" type="ORF">RM544_00985</name>
</gene>
<evidence type="ECO:0008006" key="4">
    <source>
        <dbReference type="Google" id="ProtNLM"/>
    </source>
</evidence>
<keyword evidence="1" id="KW-0472">Membrane</keyword>
<reference evidence="2 3" key="1">
    <citation type="submission" date="2023-09" db="EMBL/GenBank/DDBJ databases">
        <authorList>
            <person name="Rey-Velasco X."/>
        </authorList>
    </citation>
    <scope>NUCLEOTIDE SEQUENCE [LARGE SCALE GENOMIC DNA]</scope>
    <source>
        <strain evidence="2 3">W409</strain>
    </source>
</reference>
<sequence length="624" mass="70828">MKALFWSECSHYWRPALAVSMLFLFGLIYFQYASPSAAISLPYSIIWGLGLIISGAFGAWQFYYHKSHGRWIYLLHRPVGTTHIYLALLGSALFILFIITALPVLIITLYTHLFTEQLVEFRDYIFVVNVYLACAVIYLVFTLTLLAVNKGAILILATLGILSMSHVGTSTLTNILPLLIVIAVLIYLNLRSFKPDLTAPPQQPLEIVLSYFMMSIGLHILLVVFVSVLFNISQLAGIHNDSANGDHFSLFTKASTGSERMNIALNTSLHARAQNLRNQASLANTVRLSLNNFQFPYFNMSPDRSADTVLIDKVRGQEWQFSHQHRVFIGFEKSTGQRIGVLTPQDIKLGTHNHNSELYFEEVPVPVNDSVLMTQTKIYAVNFDYQTISTIYQTEAGESFIGLPKLTHGYISIPTSQRILMFNPTMLQTEELAEPVVSIEYPVNYRQIEDLWLYELADGFAVIFSGNHLFGYEQPGTLVSYQQFYGPAEVLSQRKVLEHAEPTWYRQLEELVSPLTLYFSDVTRYAMNPNTVENSAPLAPLSRFKMISVHIQIIVMQILSFVISLLLSAKLALKGRQRLTWAMLAALFGITVCLAMLIMYFLPNPKRTLKQLEHERHFSLKREH</sequence>
<feature type="transmembrane region" description="Helical" evidence="1">
    <location>
        <begin position="553"/>
        <end position="573"/>
    </location>
</feature>